<dbReference type="InterPro" id="IPR025559">
    <property type="entry name" value="Eis_dom"/>
</dbReference>
<reference evidence="6 7" key="1">
    <citation type="submission" date="2019-06" db="EMBL/GenBank/DDBJ databases">
        <title>Sequencing the genomes of 1000 actinobacteria strains.</title>
        <authorList>
            <person name="Klenk H.-P."/>
        </authorList>
    </citation>
    <scope>NUCLEOTIDE SEQUENCE [LARGE SCALE GENOMIC DNA]</scope>
    <source>
        <strain evidence="6 7">DSM 45043</strain>
    </source>
</reference>
<organism evidence="6 7">
    <name type="scientific">Actinomadura hallensis</name>
    <dbReference type="NCBI Taxonomy" id="337895"/>
    <lineage>
        <taxon>Bacteria</taxon>
        <taxon>Bacillati</taxon>
        <taxon>Actinomycetota</taxon>
        <taxon>Actinomycetes</taxon>
        <taxon>Streptosporangiales</taxon>
        <taxon>Thermomonosporaceae</taxon>
        <taxon>Actinomadura</taxon>
    </lineage>
</organism>
<comment type="caution">
    <text evidence="6">The sequence shown here is derived from an EMBL/GenBank/DDBJ whole genome shotgun (WGS) entry which is preliminary data.</text>
</comment>
<keyword evidence="7" id="KW-1185">Reference proteome</keyword>
<dbReference type="PANTHER" id="PTHR37817:SF1">
    <property type="entry name" value="N-ACETYLTRANSFERASE EIS"/>
    <property type="match status" value="1"/>
</dbReference>
<evidence type="ECO:0000313" key="6">
    <source>
        <dbReference type="EMBL" id="TQM68247.1"/>
    </source>
</evidence>
<feature type="binding site" evidence="4">
    <location>
        <begin position="87"/>
        <end position="92"/>
    </location>
    <ligand>
        <name>acetyl-CoA</name>
        <dbReference type="ChEBI" id="CHEBI:57288"/>
    </ligand>
</feature>
<dbReference type="RefSeq" id="WP_246077230.1">
    <property type="nucleotide sequence ID" value="NZ_VFPO01000001.1"/>
</dbReference>
<dbReference type="InterPro" id="IPR000182">
    <property type="entry name" value="GNAT_dom"/>
</dbReference>
<evidence type="ECO:0000313" key="7">
    <source>
        <dbReference type="Proteomes" id="UP000316706"/>
    </source>
</evidence>
<feature type="binding site" evidence="4">
    <location>
        <begin position="79"/>
        <end position="81"/>
    </location>
    <ligand>
        <name>acetyl-CoA</name>
        <dbReference type="ChEBI" id="CHEBI:57288"/>
    </ligand>
</feature>
<dbReference type="Gene3D" id="3.30.1050.10">
    <property type="entry name" value="SCP2 sterol-binding domain"/>
    <property type="match status" value="1"/>
</dbReference>
<dbReference type="InterPro" id="IPR041380">
    <property type="entry name" value="Acetyltransf_17"/>
</dbReference>
<dbReference type="PROSITE" id="PS51186">
    <property type="entry name" value="GNAT"/>
    <property type="match status" value="1"/>
</dbReference>
<name>A0A543ICF2_9ACTN</name>
<feature type="domain" description="N-acetyltransferase" evidence="5">
    <location>
        <begin position="2"/>
        <end position="154"/>
    </location>
</feature>
<dbReference type="InterPro" id="IPR016181">
    <property type="entry name" value="Acyl_CoA_acyltransferase"/>
</dbReference>
<evidence type="ECO:0000256" key="1">
    <source>
        <dbReference type="ARBA" id="ARBA00009213"/>
    </source>
</evidence>
<comment type="caution">
    <text evidence="4">Lacks conserved residue(s) required for the propagation of feature annotation.</text>
</comment>
<gene>
    <name evidence="6" type="ORF">FHX41_1885</name>
</gene>
<feature type="active site" description="Proton acceptor; via carboxylate" evidence="4">
    <location>
        <position position="394"/>
    </location>
</feature>
<dbReference type="SUPFAM" id="SSF55718">
    <property type="entry name" value="SCP-like"/>
    <property type="match status" value="1"/>
</dbReference>
<comment type="similarity">
    <text evidence="1 4">Belongs to the acetyltransferase Eis family.</text>
</comment>
<dbReference type="Proteomes" id="UP000316706">
    <property type="component" value="Unassembled WGS sequence"/>
</dbReference>
<dbReference type="GO" id="GO:0030649">
    <property type="term" value="P:aminoglycoside antibiotic catabolic process"/>
    <property type="evidence" value="ECO:0007669"/>
    <property type="project" value="TreeGrafter"/>
</dbReference>
<dbReference type="Gene3D" id="3.40.630.30">
    <property type="match status" value="2"/>
</dbReference>
<keyword evidence="2 4" id="KW-0808">Transferase</keyword>
<evidence type="ECO:0000256" key="2">
    <source>
        <dbReference type="ARBA" id="ARBA00022679"/>
    </source>
</evidence>
<dbReference type="Pfam" id="PF13527">
    <property type="entry name" value="Acetyltransf_9"/>
    <property type="match status" value="1"/>
</dbReference>
<evidence type="ECO:0000256" key="3">
    <source>
        <dbReference type="ARBA" id="ARBA00023315"/>
    </source>
</evidence>
<accession>A0A543ICF2</accession>
<dbReference type="AlphaFoldDB" id="A0A543ICF2"/>
<dbReference type="SUPFAM" id="SSF55729">
    <property type="entry name" value="Acyl-CoA N-acyltransferases (Nat)"/>
    <property type="match status" value="1"/>
</dbReference>
<dbReference type="Pfam" id="PF17668">
    <property type="entry name" value="Acetyltransf_17"/>
    <property type="match status" value="1"/>
</dbReference>
<dbReference type="HAMAP" id="MF_01812">
    <property type="entry name" value="Eis"/>
    <property type="match status" value="1"/>
</dbReference>
<dbReference type="PANTHER" id="PTHR37817">
    <property type="entry name" value="N-ACETYLTRANSFERASE EIS"/>
    <property type="match status" value="1"/>
</dbReference>
<protein>
    <submittedName>
        <fullName evidence="6">Putative acetyltransferase</fullName>
    </submittedName>
</protein>
<dbReference type="InterPro" id="IPR051554">
    <property type="entry name" value="Acetyltransferase_Eis"/>
</dbReference>
<comment type="subunit">
    <text evidence="4">Homohexamer; trimer of dimers.</text>
</comment>
<dbReference type="CDD" id="cd04301">
    <property type="entry name" value="NAT_SF"/>
    <property type="match status" value="1"/>
</dbReference>
<proteinExistence type="inferred from homology"/>
<dbReference type="NCBIfam" id="NF002367">
    <property type="entry name" value="PRK01346.1-4"/>
    <property type="match status" value="1"/>
</dbReference>
<dbReference type="GO" id="GO:0034069">
    <property type="term" value="F:aminoglycoside N-acetyltransferase activity"/>
    <property type="evidence" value="ECO:0007669"/>
    <property type="project" value="TreeGrafter"/>
</dbReference>
<evidence type="ECO:0000259" key="5">
    <source>
        <dbReference type="PROSITE" id="PS51186"/>
    </source>
</evidence>
<dbReference type="EMBL" id="VFPO01000001">
    <property type="protein sequence ID" value="TQM68247.1"/>
    <property type="molecule type" value="Genomic_DNA"/>
</dbReference>
<dbReference type="InterPro" id="IPR022902">
    <property type="entry name" value="NAcTrfase_Eis"/>
</dbReference>
<dbReference type="InterPro" id="IPR036527">
    <property type="entry name" value="SCP2_sterol-bd_dom_sf"/>
</dbReference>
<evidence type="ECO:0000256" key="4">
    <source>
        <dbReference type="HAMAP-Rule" id="MF_01812"/>
    </source>
</evidence>
<keyword evidence="3 4" id="KW-0012">Acyltransferase</keyword>
<dbReference type="Pfam" id="PF13530">
    <property type="entry name" value="SCP2_2"/>
    <property type="match status" value="1"/>
</dbReference>
<sequence length="394" mass="42584">MIEIREIPEADADRMIDFAGLVFHERVEEGDHEREAWLVRRAERIGAYDGRVLAGQLAAVPMRLAVPGAFLGCSAVTYVGVLPTHRRRGILTAMIDRMHADAVAAGRPVAALWASQGAIYGRYGFGLATRALSLEIDSSRPLGLRTVPDERPLRLVDTASAPEVVGPMHARMLSARPGGLVRDREWWARSILPSTEREAPGFTEPRVVVHPAGYAVYRTHEDETVRVADLVAETPAAEAALWRFLASIDLTRRVQAPNRPVDDLLPHMAADPDQVTVKGDYGALWLRLVDVPAALRARSWAAEDAFVLEVHDGRLPANGGRWRLTTGAAPSCERTDEPPDLTLSASDLAAVYLGGTRAVTLARVGAVAEGAPGAAARLDAALAVPLAPYMNDDF</sequence>
<feature type="active site" description="Proton donor" evidence="4">
    <location>
        <position position="120"/>
    </location>
</feature>